<accession>S7W4U4</accession>
<dbReference type="GO" id="GO:0005524">
    <property type="term" value="F:ATP binding"/>
    <property type="evidence" value="ECO:0007669"/>
    <property type="project" value="UniProtKB-UniRule"/>
</dbReference>
<sequence length="393" mass="45140">MDGKVNVFIRLRNNTNDKVWHAEDNVLSKYIDNQKISYPCFKKIFVMENTFEIYEEVVKSFLLELMDGKNCTVFTYGQTGSGKTYTMSGDGETEGIIFYSLETIFENINEDVEIHISYIEIYNENLLDLIDMGKKLKILAVNDIPVVNNLTKIKISSLEEALKIYKECETNKKIGETKFNKKSSRSHTIFQIEVSKNNTKSILNLIDLAGSERASGSSIRMREGAYINKSLLALGSVINSLKNNRHANFRDSKLTRILQPSMNSSVNLVSLCMISPTKQCINETISTLNFASRLLQIKMKGVEEKSNRGLLSNNVKKCNCDKKKIDFYNIQDSEIYRENTLLKRRIQSLENMISSLLKTSNCKRTKDIYLLEKNVFNLQLEMVKKQQNKEKEL</sequence>
<dbReference type="PANTHER" id="PTHR47968:SF75">
    <property type="entry name" value="CENTROMERE-ASSOCIATED PROTEIN E"/>
    <property type="match status" value="1"/>
</dbReference>
<dbReference type="PANTHER" id="PTHR47968">
    <property type="entry name" value="CENTROMERE PROTEIN E"/>
    <property type="match status" value="1"/>
</dbReference>
<evidence type="ECO:0000256" key="2">
    <source>
        <dbReference type="ARBA" id="ARBA00023175"/>
    </source>
</evidence>
<gene>
    <name evidence="5" type="ORF">SLOPH_1242</name>
</gene>
<keyword evidence="3" id="KW-0547">Nucleotide-binding</keyword>
<comment type="similarity">
    <text evidence="3">Belongs to the TRAFAC class myosin-kinesin ATPase superfamily. Kinesin family.</text>
</comment>
<dbReference type="SMART" id="SM00129">
    <property type="entry name" value="KISc"/>
    <property type="match status" value="1"/>
</dbReference>
<dbReference type="GO" id="GO:0008017">
    <property type="term" value="F:microtubule binding"/>
    <property type="evidence" value="ECO:0007669"/>
    <property type="project" value="InterPro"/>
</dbReference>
<evidence type="ECO:0000256" key="3">
    <source>
        <dbReference type="PROSITE-ProRule" id="PRU00283"/>
    </source>
</evidence>
<protein>
    <submittedName>
        <fullName evidence="5">Kinesin related motor protein</fullName>
    </submittedName>
</protein>
<dbReference type="InterPro" id="IPR027417">
    <property type="entry name" value="P-loop_NTPase"/>
</dbReference>
<dbReference type="OrthoDB" id="3176171at2759"/>
<dbReference type="InterPro" id="IPR036961">
    <property type="entry name" value="Kinesin_motor_dom_sf"/>
</dbReference>
<evidence type="ECO:0000313" key="6">
    <source>
        <dbReference type="Proteomes" id="UP000014978"/>
    </source>
</evidence>
<dbReference type="InterPro" id="IPR027640">
    <property type="entry name" value="Kinesin-like_fam"/>
</dbReference>
<dbReference type="Proteomes" id="UP000014978">
    <property type="component" value="Unassembled WGS sequence"/>
</dbReference>
<proteinExistence type="inferred from homology"/>
<comment type="caution">
    <text evidence="5">The sequence shown here is derived from an EMBL/GenBank/DDBJ whole genome shotgun (WGS) entry which is preliminary data.</text>
</comment>
<keyword evidence="6" id="KW-1185">Reference proteome</keyword>
<dbReference type="EMBL" id="ATCN01001287">
    <property type="protein sequence ID" value="EPR77780.1"/>
    <property type="molecule type" value="Genomic_DNA"/>
</dbReference>
<dbReference type="InParanoid" id="S7W4U4"/>
<dbReference type="GO" id="GO:0007018">
    <property type="term" value="P:microtubule-based movement"/>
    <property type="evidence" value="ECO:0007669"/>
    <property type="project" value="InterPro"/>
</dbReference>
<dbReference type="VEuPathDB" id="MicrosporidiaDB:SLOPH_1242"/>
<dbReference type="HOGENOM" id="CLU_001485_2_1_1"/>
<evidence type="ECO:0000313" key="5">
    <source>
        <dbReference type="EMBL" id="EPR77780.1"/>
    </source>
</evidence>
<evidence type="ECO:0000259" key="4">
    <source>
        <dbReference type="PROSITE" id="PS50067"/>
    </source>
</evidence>
<dbReference type="PRINTS" id="PR00380">
    <property type="entry name" value="KINESINHEAVY"/>
</dbReference>
<evidence type="ECO:0000256" key="1">
    <source>
        <dbReference type="ARBA" id="ARBA00023054"/>
    </source>
</evidence>
<keyword evidence="2 3" id="KW-0505">Motor protein</keyword>
<feature type="binding site" evidence="3">
    <location>
        <begin position="77"/>
        <end position="84"/>
    </location>
    <ligand>
        <name>ATP</name>
        <dbReference type="ChEBI" id="CHEBI:30616"/>
    </ligand>
</feature>
<keyword evidence="1" id="KW-0175">Coiled coil</keyword>
<dbReference type="AlphaFoldDB" id="S7W4U4"/>
<dbReference type="STRING" id="1358809.S7W4U4"/>
<feature type="domain" description="Kinesin motor" evidence="4">
    <location>
        <begin position="4"/>
        <end position="297"/>
    </location>
</feature>
<dbReference type="OMA" id="CIEPNIQ"/>
<dbReference type="Gene3D" id="3.40.850.10">
    <property type="entry name" value="Kinesin motor domain"/>
    <property type="match status" value="1"/>
</dbReference>
<dbReference type="InterPro" id="IPR001752">
    <property type="entry name" value="Kinesin_motor_dom"/>
</dbReference>
<keyword evidence="3" id="KW-0067">ATP-binding</keyword>
<dbReference type="PROSITE" id="PS50067">
    <property type="entry name" value="KINESIN_MOTOR_2"/>
    <property type="match status" value="1"/>
</dbReference>
<dbReference type="Pfam" id="PF00225">
    <property type="entry name" value="Kinesin"/>
    <property type="match status" value="1"/>
</dbReference>
<reference evidence="6" key="1">
    <citation type="journal article" date="2013" name="PLoS Genet.">
        <title>The genome of Spraguea lophii and the basis of host-microsporidian interactions.</title>
        <authorList>
            <person name="Campbell S.E."/>
            <person name="Williams T.A."/>
            <person name="Yousuf A."/>
            <person name="Soanes D.M."/>
            <person name="Paszkiewicz K.H."/>
            <person name="Williams B.A.P."/>
        </authorList>
    </citation>
    <scope>NUCLEOTIDE SEQUENCE [LARGE SCALE GENOMIC DNA]</scope>
    <source>
        <strain evidence="6">42_110</strain>
    </source>
</reference>
<dbReference type="SUPFAM" id="SSF52540">
    <property type="entry name" value="P-loop containing nucleoside triphosphate hydrolases"/>
    <property type="match status" value="1"/>
</dbReference>
<organism evidence="5 6">
    <name type="scientific">Spraguea lophii (strain 42_110)</name>
    <name type="common">Microsporidian parasite</name>
    <dbReference type="NCBI Taxonomy" id="1358809"/>
    <lineage>
        <taxon>Eukaryota</taxon>
        <taxon>Fungi</taxon>
        <taxon>Fungi incertae sedis</taxon>
        <taxon>Microsporidia</taxon>
        <taxon>Spragueidae</taxon>
        <taxon>Spraguea</taxon>
    </lineage>
</organism>
<dbReference type="GO" id="GO:0003777">
    <property type="term" value="F:microtubule motor activity"/>
    <property type="evidence" value="ECO:0007669"/>
    <property type="project" value="InterPro"/>
</dbReference>
<name>S7W4U4_SPRLO</name>